<evidence type="ECO:0000313" key="1">
    <source>
        <dbReference type="EMBL" id="KRH26400.1"/>
    </source>
</evidence>
<dbReference type="AlphaFoldDB" id="A0A0R0H6E4"/>
<evidence type="ECO:0000313" key="2">
    <source>
        <dbReference type="EnsemblPlants" id="KRH26400"/>
    </source>
</evidence>
<reference evidence="2" key="2">
    <citation type="submission" date="2018-02" db="UniProtKB">
        <authorList>
            <consortium name="EnsemblPlants"/>
        </authorList>
    </citation>
    <scope>IDENTIFICATION</scope>
    <source>
        <strain evidence="2">Williams 82</strain>
    </source>
</reference>
<proteinExistence type="predicted"/>
<dbReference type="EMBL" id="CM000845">
    <property type="protein sequence ID" value="KRH26400.1"/>
    <property type="molecule type" value="Genomic_DNA"/>
</dbReference>
<accession>A0A0R0H6E4</accession>
<evidence type="ECO:0000313" key="3">
    <source>
        <dbReference type="Proteomes" id="UP000008827"/>
    </source>
</evidence>
<dbReference type="InParanoid" id="A0A0R0H6E4"/>
<reference evidence="1 2" key="1">
    <citation type="journal article" date="2010" name="Nature">
        <title>Genome sequence of the palaeopolyploid soybean.</title>
        <authorList>
            <person name="Schmutz J."/>
            <person name="Cannon S.B."/>
            <person name="Schlueter J."/>
            <person name="Ma J."/>
            <person name="Mitros T."/>
            <person name="Nelson W."/>
            <person name="Hyten D.L."/>
            <person name="Song Q."/>
            <person name="Thelen J.J."/>
            <person name="Cheng J."/>
            <person name="Xu D."/>
            <person name="Hellsten U."/>
            <person name="May G.D."/>
            <person name="Yu Y."/>
            <person name="Sakurai T."/>
            <person name="Umezawa T."/>
            <person name="Bhattacharyya M.K."/>
            <person name="Sandhu D."/>
            <person name="Valliyodan B."/>
            <person name="Lindquist E."/>
            <person name="Peto M."/>
            <person name="Grant D."/>
            <person name="Shu S."/>
            <person name="Goodstein D."/>
            <person name="Barry K."/>
            <person name="Futrell-Griggs M."/>
            <person name="Abernathy B."/>
            <person name="Du J."/>
            <person name="Tian Z."/>
            <person name="Zhu L."/>
            <person name="Gill N."/>
            <person name="Joshi T."/>
            <person name="Libault M."/>
            <person name="Sethuraman A."/>
            <person name="Zhang X.-C."/>
            <person name="Shinozaki K."/>
            <person name="Nguyen H.T."/>
            <person name="Wing R.A."/>
            <person name="Cregan P."/>
            <person name="Specht J."/>
            <person name="Grimwood J."/>
            <person name="Rokhsar D."/>
            <person name="Stacey G."/>
            <person name="Shoemaker R.C."/>
            <person name="Jackson S.A."/>
        </authorList>
    </citation>
    <scope>NUCLEOTIDE SEQUENCE [LARGE SCALE GENOMIC DNA]</scope>
    <source>
        <strain evidence="2">cv. Williams 82</strain>
        <tissue evidence="1">Callus</tissue>
    </source>
</reference>
<dbReference type="Gramene" id="KRH26400">
    <property type="protein sequence ID" value="KRH26400"/>
    <property type="gene ID" value="GLYMA_12G171800"/>
</dbReference>
<dbReference type="Proteomes" id="UP000008827">
    <property type="component" value="Chromosome 12"/>
</dbReference>
<gene>
    <name evidence="1" type="ORF">GLYMA_12G171800</name>
</gene>
<keyword evidence="3" id="KW-1185">Reference proteome</keyword>
<organism evidence="1">
    <name type="scientific">Glycine max</name>
    <name type="common">Soybean</name>
    <name type="synonym">Glycine hispida</name>
    <dbReference type="NCBI Taxonomy" id="3847"/>
    <lineage>
        <taxon>Eukaryota</taxon>
        <taxon>Viridiplantae</taxon>
        <taxon>Streptophyta</taxon>
        <taxon>Embryophyta</taxon>
        <taxon>Tracheophyta</taxon>
        <taxon>Spermatophyta</taxon>
        <taxon>Magnoliopsida</taxon>
        <taxon>eudicotyledons</taxon>
        <taxon>Gunneridae</taxon>
        <taxon>Pentapetalae</taxon>
        <taxon>rosids</taxon>
        <taxon>fabids</taxon>
        <taxon>Fabales</taxon>
        <taxon>Fabaceae</taxon>
        <taxon>Papilionoideae</taxon>
        <taxon>50 kb inversion clade</taxon>
        <taxon>NPAAA clade</taxon>
        <taxon>indigoferoid/millettioid clade</taxon>
        <taxon>Phaseoleae</taxon>
        <taxon>Glycine</taxon>
        <taxon>Glycine subgen. Soja</taxon>
    </lineage>
</organism>
<name>A0A0R0H6E4_SOYBN</name>
<sequence>MSQPGPLRIREFIELNAKQYPPPPGYQEPSLTRSPFSALTVAVPSPTTMAWKNIYVEAHLFFLVYNIPNDRYMMSNVSRFNNCNTIPIANKVLILTCVWIQFFKSTISQASFLLCLELLQRAKLQLYIKARQIADLN</sequence>
<protein>
    <submittedName>
        <fullName evidence="1 2">Uncharacterized protein</fullName>
    </submittedName>
</protein>
<dbReference type="EnsemblPlants" id="KRH26400">
    <property type="protein sequence ID" value="KRH26400"/>
    <property type="gene ID" value="GLYMA_12G171800"/>
</dbReference>
<reference evidence="1" key="3">
    <citation type="submission" date="2018-07" db="EMBL/GenBank/DDBJ databases">
        <title>WGS assembly of Glycine max.</title>
        <authorList>
            <person name="Schmutz J."/>
            <person name="Cannon S."/>
            <person name="Schlueter J."/>
            <person name="Ma J."/>
            <person name="Mitros T."/>
            <person name="Nelson W."/>
            <person name="Hyten D."/>
            <person name="Song Q."/>
            <person name="Thelen J."/>
            <person name="Cheng J."/>
            <person name="Xu D."/>
            <person name="Hellsten U."/>
            <person name="May G."/>
            <person name="Yu Y."/>
            <person name="Sakurai T."/>
            <person name="Umezawa T."/>
            <person name="Bhattacharyya M."/>
            <person name="Sandhu D."/>
            <person name="Valliyodan B."/>
            <person name="Lindquist E."/>
            <person name="Peto M."/>
            <person name="Grant D."/>
            <person name="Shu S."/>
            <person name="Goodstein D."/>
            <person name="Barry K."/>
            <person name="Futrell-Griggs M."/>
            <person name="Abernathy B."/>
            <person name="Du J."/>
            <person name="Tian Z."/>
            <person name="Zhu L."/>
            <person name="Gill N."/>
            <person name="Joshi T."/>
            <person name="Libault M."/>
            <person name="Sethuraman A."/>
            <person name="Zhang X."/>
            <person name="Shinozaki K."/>
            <person name="Nguyen H."/>
            <person name="Wing R."/>
            <person name="Cregan P."/>
            <person name="Specht J."/>
            <person name="Grimwood J."/>
            <person name="Rokhsar D."/>
            <person name="Stacey G."/>
            <person name="Shoemaker R."/>
            <person name="Jackson S."/>
        </authorList>
    </citation>
    <scope>NUCLEOTIDE SEQUENCE</scope>
    <source>
        <tissue evidence="1">Callus</tissue>
    </source>
</reference>